<dbReference type="RefSeq" id="WP_223792253.1">
    <property type="nucleotide sequence ID" value="NZ_JAIOUQ010000014.1"/>
</dbReference>
<comment type="caution">
    <text evidence="8">The sequence shown here is derived from an EMBL/GenBank/DDBJ whole genome shotgun (WGS) entry which is preliminary data.</text>
</comment>
<dbReference type="Proteomes" id="UP000825933">
    <property type="component" value="Unassembled WGS sequence"/>
</dbReference>
<reference evidence="9" key="1">
    <citation type="journal article" date="2022" name="Microbiol. Resour. Announc.">
        <title>Draft Genome Sequence of a Methanogenic Archaeon from West Spitsbergen Permafrost.</title>
        <authorList>
            <person name="Trubitsyn V."/>
            <person name="Rivkina E."/>
            <person name="Shcherbakova V."/>
        </authorList>
    </citation>
    <scope>NUCLEOTIDE SEQUENCE [LARGE SCALE GENOMIC DNA]</scope>
    <source>
        <strain evidence="9">VT</strain>
    </source>
</reference>
<dbReference type="InterPro" id="IPR020476">
    <property type="entry name" value="Nudix_hydrolase"/>
</dbReference>
<dbReference type="Gene3D" id="3.90.79.20">
    <property type="match status" value="1"/>
</dbReference>
<dbReference type="InterPro" id="IPR049734">
    <property type="entry name" value="NudC-like_C"/>
</dbReference>
<dbReference type="InterPro" id="IPR020084">
    <property type="entry name" value="NUDIX_hydrolase_CS"/>
</dbReference>
<dbReference type="PROSITE" id="PS51462">
    <property type="entry name" value="NUDIX"/>
    <property type="match status" value="1"/>
</dbReference>
<gene>
    <name evidence="8" type="primary">nudC</name>
    <name evidence="8" type="ORF">K8N75_11745</name>
</gene>
<dbReference type="PANTHER" id="PTHR11383">
    <property type="entry name" value="NUCLEOSIDE DIPHOSPHATE-LINKED MOIETY X MOTIF 13"/>
    <property type="match status" value="1"/>
</dbReference>
<proteinExistence type="predicted"/>
<dbReference type="InterPro" id="IPR015797">
    <property type="entry name" value="NUDIX_hydrolase-like_dom_sf"/>
</dbReference>
<dbReference type="Gene3D" id="3.90.79.10">
    <property type="entry name" value="Nucleoside Triphosphate Pyrophosphohydrolase"/>
    <property type="match status" value="1"/>
</dbReference>
<evidence type="ECO:0000259" key="7">
    <source>
        <dbReference type="PROSITE" id="PS51462"/>
    </source>
</evidence>
<keyword evidence="5" id="KW-0460">Magnesium</keyword>
<dbReference type="InterPro" id="IPR000086">
    <property type="entry name" value="NUDIX_hydrolase_dom"/>
</dbReference>
<dbReference type="InterPro" id="IPR015375">
    <property type="entry name" value="NADH_PPase-like_N"/>
</dbReference>
<evidence type="ECO:0000256" key="5">
    <source>
        <dbReference type="ARBA" id="ARBA00022842"/>
    </source>
</evidence>
<evidence type="ECO:0000256" key="2">
    <source>
        <dbReference type="ARBA" id="ARBA00012381"/>
    </source>
</evidence>
<comment type="cofactor">
    <cofactor evidence="1">
        <name>Mg(2+)</name>
        <dbReference type="ChEBI" id="CHEBI:18420"/>
    </cofactor>
</comment>
<dbReference type="EC" id="3.6.1.22" evidence="2"/>
<evidence type="ECO:0000256" key="3">
    <source>
        <dbReference type="ARBA" id="ARBA00022723"/>
    </source>
</evidence>
<accession>A0A8T5V150</accession>
<dbReference type="AlphaFoldDB" id="A0A8T5V150"/>
<evidence type="ECO:0000313" key="8">
    <source>
        <dbReference type="EMBL" id="MBZ2166709.1"/>
    </source>
</evidence>
<evidence type="ECO:0000256" key="4">
    <source>
        <dbReference type="ARBA" id="ARBA00022801"/>
    </source>
</evidence>
<dbReference type="PROSITE" id="PS00893">
    <property type="entry name" value="NUDIX_BOX"/>
    <property type="match status" value="1"/>
</dbReference>
<evidence type="ECO:0000256" key="6">
    <source>
        <dbReference type="ARBA" id="ARBA00023027"/>
    </source>
</evidence>
<evidence type="ECO:0000313" key="9">
    <source>
        <dbReference type="Proteomes" id="UP000825933"/>
    </source>
</evidence>
<dbReference type="GO" id="GO:0046872">
    <property type="term" value="F:metal ion binding"/>
    <property type="evidence" value="ECO:0007669"/>
    <property type="project" value="UniProtKB-KW"/>
</dbReference>
<dbReference type="InterPro" id="IPR015376">
    <property type="entry name" value="Znr_NADH_PPase"/>
</dbReference>
<dbReference type="GO" id="GO:0016787">
    <property type="term" value="F:hydrolase activity"/>
    <property type="evidence" value="ECO:0007669"/>
    <property type="project" value="UniProtKB-KW"/>
</dbReference>
<dbReference type="NCBIfam" id="NF001299">
    <property type="entry name" value="PRK00241.1"/>
    <property type="match status" value="1"/>
</dbReference>
<dbReference type="Pfam" id="PF09296">
    <property type="entry name" value="NUDIX-like"/>
    <property type="match status" value="1"/>
</dbReference>
<dbReference type="CDD" id="cd03429">
    <property type="entry name" value="NUDIX_NADH_pyrophosphatase_Nudt13"/>
    <property type="match status" value="1"/>
</dbReference>
<dbReference type="PRINTS" id="PR00502">
    <property type="entry name" value="NUDIXFAMILY"/>
</dbReference>
<sequence>MSRESIYKRYVPSFAPEGNEDSNVFWFVFNSDNLLIDLENNCKIPFIKDLKVLNILPIRTHYMGTFLGHACYSAEVAPETNAPESMAFMDLRHLYEILEEDLFLLAGRAIQIVNWDKNHSFCGKCGTSTEIMDNEMAKICPECGFISHTRIAPAVITAIINDEKLLMAKHSYGLKNMYGLIAGFIEAGETLEEGVQREIMEEVGLKVKDIKYFGSQPWPFPNSLMIGFTATYESGEIKVDGNEILDAKWFDVDEVPRTHSKMSIASDLINWYIDNYSNK</sequence>
<dbReference type="PANTHER" id="PTHR11383:SF3">
    <property type="entry name" value="NAD(P)H PYROPHOSPHATASE NUDT13, MITOCHONDRIAL"/>
    <property type="match status" value="1"/>
</dbReference>
<dbReference type="EMBL" id="JAIOUQ010000014">
    <property type="protein sequence ID" value="MBZ2166709.1"/>
    <property type="molecule type" value="Genomic_DNA"/>
</dbReference>
<keyword evidence="9" id="KW-1185">Reference proteome</keyword>
<dbReference type="Pfam" id="PF09297">
    <property type="entry name" value="Zn_ribbon_NUD"/>
    <property type="match status" value="1"/>
</dbReference>
<keyword evidence="4 8" id="KW-0378">Hydrolase</keyword>
<organism evidence="8 9">
    <name type="scientific">Methanobacterium spitsbergense</name>
    <dbReference type="NCBI Taxonomy" id="2874285"/>
    <lineage>
        <taxon>Archaea</taxon>
        <taxon>Methanobacteriati</taxon>
        <taxon>Methanobacteriota</taxon>
        <taxon>Methanomada group</taxon>
        <taxon>Methanobacteria</taxon>
        <taxon>Methanobacteriales</taxon>
        <taxon>Methanobacteriaceae</taxon>
        <taxon>Methanobacterium</taxon>
    </lineage>
</organism>
<keyword evidence="3" id="KW-0479">Metal-binding</keyword>
<feature type="domain" description="Nudix hydrolase" evidence="7">
    <location>
        <begin position="150"/>
        <end position="273"/>
    </location>
</feature>
<name>A0A8T5V150_9EURY</name>
<protein>
    <recommendedName>
        <fullName evidence="2">NAD(+) diphosphatase</fullName>
        <ecNumber evidence="2">3.6.1.22</ecNumber>
    </recommendedName>
</protein>
<keyword evidence="6" id="KW-0520">NAD</keyword>
<evidence type="ECO:0000256" key="1">
    <source>
        <dbReference type="ARBA" id="ARBA00001946"/>
    </source>
</evidence>
<dbReference type="SUPFAM" id="SSF55811">
    <property type="entry name" value="Nudix"/>
    <property type="match status" value="2"/>
</dbReference>
<dbReference type="Pfam" id="PF00293">
    <property type="entry name" value="NUDIX"/>
    <property type="match status" value="1"/>
</dbReference>